<dbReference type="AlphaFoldDB" id="A0A8R2BAM2"/>
<reference evidence="5" key="1">
    <citation type="submission" date="2022-06" db="UniProtKB">
        <authorList>
            <consortium name="EnsemblMetazoa"/>
        </authorList>
    </citation>
    <scope>IDENTIFICATION</scope>
</reference>
<dbReference type="CDD" id="cd00293">
    <property type="entry name" value="USP-like"/>
    <property type="match status" value="1"/>
</dbReference>
<evidence type="ECO:0000313" key="5">
    <source>
        <dbReference type="EnsemblMetazoa" id="XP_008188701.1"/>
    </source>
</evidence>
<dbReference type="PANTHER" id="PTHR46268">
    <property type="entry name" value="STRESS RESPONSE PROTEIN NHAX"/>
    <property type="match status" value="1"/>
</dbReference>
<dbReference type="EnsemblMetazoa" id="XM_008190479.1">
    <property type="protein sequence ID" value="XP_008188701.1"/>
    <property type="gene ID" value="LOC103310974"/>
</dbReference>
<dbReference type="InterPro" id="IPR006016">
    <property type="entry name" value="UspA"/>
</dbReference>
<comment type="similarity">
    <text evidence="1">Belongs to the universal stress protein A family.</text>
</comment>
<organism evidence="5">
    <name type="scientific">Acyrthosiphon pisum</name>
    <name type="common">Pea aphid</name>
    <dbReference type="NCBI Taxonomy" id="7029"/>
    <lineage>
        <taxon>Eukaryota</taxon>
        <taxon>Metazoa</taxon>
        <taxon>Ecdysozoa</taxon>
        <taxon>Arthropoda</taxon>
        <taxon>Hexapoda</taxon>
        <taxon>Insecta</taxon>
        <taxon>Pterygota</taxon>
        <taxon>Neoptera</taxon>
        <taxon>Paraneoptera</taxon>
        <taxon>Hemiptera</taxon>
        <taxon>Sternorrhyncha</taxon>
        <taxon>Aphidomorpha</taxon>
        <taxon>Aphidoidea</taxon>
        <taxon>Aphididae</taxon>
        <taxon>Macrosiphini</taxon>
        <taxon>Acyrthosiphon</taxon>
    </lineage>
</organism>
<dbReference type="NCBIfam" id="NF011581">
    <property type="entry name" value="PRK15005.1"/>
    <property type="match status" value="1"/>
</dbReference>
<dbReference type="InterPro" id="IPR014729">
    <property type="entry name" value="Rossmann-like_a/b/a_fold"/>
</dbReference>
<evidence type="ECO:0000256" key="3">
    <source>
        <dbReference type="ARBA" id="ARBA00040934"/>
    </source>
</evidence>
<dbReference type="Pfam" id="PF00582">
    <property type="entry name" value="Usp"/>
    <property type="match status" value="1"/>
</dbReference>
<dbReference type="SUPFAM" id="SSF52402">
    <property type="entry name" value="Adenine nucleotide alpha hydrolases-like"/>
    <property type="match status" value="1"/>
</dbReference>
<evidence type="ECO:0000256" key="1">
    <source>
        <dbReference type="ARBA" id="ARBA00008791"/>
    </source>
</evidence>
<dbReference type="InterPro" id="IPR006015">
    <property type="entry name" value="Universal_stress_UspA"/>
</dbReference>
<feature type="domain" description="UspA" evidence="4">
    <location>
        <begin position="1"/>
        <end position="144"/>
    </location>
</feature>
<evidence type="ECO:0000259" key="4">
    <source>
        <dbReference type="Pfam" id="PF00582"/>
    </source>
</evidence>
<dbReference type="Gene3D" id="3.40.50.620">
    <property type="entry name" value="HUPs"/>
    <property type="match status" value="1"/>
</dbReference>
<evidence type="ECO:0000256" key="2">
    <source>
        <dbReference type="ARBA" id="ARBA00011738"/>
    </source>
</evidence>
<name>A0A8R2BAM2_ACYPI</name>
<proteinExistence type="inferred from homology"/>
<accession>A0A8R2BAM2</accession>
<comment type="subunit">
    <text evidence="2">Homodimer.</text>
</comment>
<sequence length="144" mass="15737">MFHSILVPLDISESRLTHQVIPYVQANAAIDNASVHFLTVIPSLPYYSSLGLAYSIETPKLAEIQQHALAKLDELVKQFNLPADKVHTHAISGSPKDQILKLADSIRADLIIIASHRPDISTYLLGSNAAVVVRHATCPVLVVR</sequence>
<dbReference type="PRINTS" id="PR01438">
    <property type="entry name" value="UNVRSLSTRESS"/>
</dbReference>
<dbReference type="PANTHER" id="PTHR46268:SF18">
    <property type="entry name" value="UNIVERSAL STRESS PROTEIN F"/>
    <property type="match status" value="1"/>
</dbReference>
<protein>
    <recommendedName>
        <fullName evidence="3">Universal stress protein F</fullName>
    </recommendedName>
</protein>